<keyword evidence="2" id="KW-1185">Reference proteome</keyword>
<proteinExistence type="predicted"/>
<gene>
    <name evidence="1" type="ORF">QAD02_019191</name>
</gene>
<reference evidence="1" key="1">
    <citation type="submission" date="2023-04" db="EMBL/GenBank/DDBJ databases">
        <title>A chromosome-level genome assembly of the parasitoid wasp Eretmocerus hayati.</title>
        <authorList>
            <person name="Zhong Y."/>
            <person name="Liu S."/>
            <person name="Liu Y."/>
        </authorList>
    </citation>
    <scope>NUCLEOTIDE SEQUENCE</scope>
    <source>
        <strain evidence="1">ZJU_SS_LIU_2023</strain>
    </source>
</reference>
<protein>
    <submittedName>
        <fullName evidence="1">Uncharacterized protein</fullName>
    </submittedName>
</protein>
<evidence type="ECO:0000313" key="1">
    <source>
        <dbReference type="EMBL" id="KAJ8683399.1"/>
    </source>
</evidence>
<dbReference type="EMBL" id="CM056741">
    <property type="protein sequence ID" value="KAJ8683399.1"/>
    <property type="molecule type" value="Genomic_DNA"/>
</dbReference>
<accession>A0ACC2PJB5</accession>
<evidence type="ECO:0000313" key="2">
    <source>
        <dbReference type="Proteomes" id="UP001239111"/>
    </source>
</evidence>
<comment type="caution">
    <text evidence="1">The sequence shown here is derived from an EMBL/GenBank/DDBJ whole genome shotgun (WGS) entry which is preliminary data.</text>
</comment>
<sequence length="467" mass="50800">MTQKSSRKDSNIQWIATVGVLSLMVQVGIHIGWNSPNFAKLKSPDSPIPITSTELSWLATVVGLGGIIGSLLGSASMEFVGTRKTVLLNLFTVGLSWICIILADSITWLVTGRLVAGVSCSMAYTCFSLYLGEISEASNRGTLITIAAGGNPLGVVIGTVAETYLPMHVTSLGYVASLKKSLKYRKYILTTYKMNFQSDVSLLDEFLYIDSSFDRSIELYHGRSQLDLKLAEIEGFVHTQKDQSIGEKLRQINSPVVWKCIILIIVLFALPHLSGMGNIASYMEIILESSKADELVDPKKFVIYANLIGVMGTILTFKLMDLLGRKSLLIMSSIGTTVALLAIGFYFYALKNGFDGIESWKWLPIFSVAMFVFGYAIGFSPVPGTVLSEIFPDNVKSIAALIAAVSASLFSAVSAKAYQPLVDSQGLWLPFLIHAGLTVTLTIVVLSMLPETKGKTFQEIQKILRGG</sequence>
<dbReference type="Proteomes" id="UP001239111">
    <property type="component" value="Chromosome 1"/>
</dbReference>
<name>A0ACC2PJB5_9HYME</name>
<organism evidence="1 2">
    <name type="scientific">Eretmocerus hayati</name>
    <dbReference type="NCBI Taxonomy" id="131215"/>
    <lineage>
        <taxon>Eukaryota</taxon>
        <taxon>Metazoa</taxon>
        <taxon>Ecdysozoa</taxon>
        <taxon>Arthropoda</taxon>
        <taxon>Hexapoda</taxon>
        <taxon>Insecta</taxon>
        <taxon>Pterygota</taxon>
        <taxon>Neoptera</taxon>
        <taxon>Endopterygota</taxon>
        <taxon>Hymenoptera</taxon>
        <taxon>Apocrita</taxon>
        <taxon>Proctotrupomorpha</taxon>
        <taxon>Chalcidoidea</taxon>
        <taxon>Aphelinidae</taxon>
        <taxon>Aphelininae</taxon>
        <taxon>Eretmocerus</taxon>
    </lineage>
</organism>